<keyword evidence="1" id="KW-0812">Transmembrane</keyword>
<keyword evidence="3" id="KW-1185">Reference proteome</keyword>
<sequence length="232" mass="24939">MTEAVHSFHSPIFDTPRSKKLPPSFYWGILFAVILHLALLYYFFNQTFTTAIVENSPEPPPAIVEIYKPPLPPPPPDPAPAPRNVIVAHPPVAEAPPTVPTVPLDPQVTAKPDEGTKTPPIISAASGDSSSTAAASPYVKARWTRFPDANALGQYYPSRAADNEVEGTATVECTVLDKAGRVHCTALSESPGNYGFGPATVRMVQDKGRVDTSQGDVKIGSVLRTTVKWQLN</sequence>
<organism evidence="2 3">
    <name type="scientific">Asticcacaulis taihuensis</name>
    <dbReference type="NCBI Taxonomy" id="260084"/>
    <lineage>
        <taxon>Bacteria</taxon>
        <taxon>Pseudomonadati</taxon>
        <taxon>Pseudomonadota</taxon>
        <taxon>Alphaproteobacteria</taxon>
        <taxon>Caulobacterales</taxon>
        <taxon>Caulobacteraceae</taxon>
        <taxon>Asticcacaulis</taxon>
    </lineage>
</organism>
<reference evidence="3" key="1">
    <citation type="submission" date="2016-10" db="EMBL/GenBank/DDBJ databases">
        <authorList>
            <person name="Varghese N."/>
            <person name="Submissions S."/>
        </authorList>
    </citation>
    <scope>NUCLEOTIDE SEQUENCE [LARGE SCALE GENOMIC DNA]</scope>
    <source>
        <strain evidence="3">CGMCC 1.3431</strain>
    </source>
</reference>
<dbReference type="SUPFAM" id="SSF74653">
    <property type="entry name" value="TolA/TonB C-terminal domain"/>
    <property type="match status" value="1"/>
</dbReference>
<keyword evidence="1" id="KW-0472">Membrane</keyword>
<dbReference type="Proteomes" id="UP000199150">
    <property type="component" value="Unassembled WGS sequence"/>
</dbReference>
<protein>
    <submittedName>
        <fullName evidence="2">Protein TonB</fullName>
    </submittedName>
</protein>
<evidence type="ECO:0000313" key="2">
    <source>
        <dbReference type="EMBL" id="SCW42047.1"/>
    </source>
</evidence>
<proteinExistence type="predicted"/>
<dbReference type="AlphaFoldDB" id="A0A1G4QC51"/>
<evidence type="ECO:0000313" key="3">
    <source>
        <dbReference type="Proteomes" id="UP000199150"/>
    </source>
</evidence>
<gene>
    <name evidence="2" type="ORF">SAMN02927928_1096</name>
</gene>
<keyword evidence="1" id="KW-1133">Transmembrane helix</keyword>
<evidence type="ECO:0000256" key="1">
    <source>
        <dbReference type="SAM" id="Phobius"/>
    </source>
</evidence>
<dbReference type="EMBL" id="FMTS01000001">
    <property type="protein sequence ID" value="SCW42047.1"/>
    <property type="molecule type" value="Genomic_DNA"/>
</dbReference>
<dbReference type="OrthoDB" id="7201913at2"/>
<feature type="transmembrane region" description="Helical" evidence="1">
    <location>
        <begin position="25"/>
        <end position="44"/>
    </location>
</feature>
<dbReference type="STRING" id="260084.SAMN02927928_1096"/>
<name>A0A1G4QC51_9CAUL</name>
<dbReference type="RefSeq" id="WP_090644588.1">
    <property type="nucleotide sequence ID" value="NZ_CBCRYE010000001.1"/>
</dbReference>
<dbReference type="Gene3D" id="3.30.1150.10">
    <property type="match status" value="1"/>
</dbReference>
<accession>A0A1G4QC51</accession>